<name>A0A1Z1FD60_9SPHN</name>
<evidence type="ECO:0000313" key="1">
    <source>
        <dbReference type="EMBL" id="ARU16700.1"/>
    </source>
</evidence>
<evidence type="ECO:0000313" key="2">
    <source>
        <dbReference type="Proteomes" id="UP000195807"/>
    </source>
</evidence>
<proteinExistence type="predicted"/>
<keyword evidence="2" id="KW-1185">Reference proteome</keyword>
<dbReference type="EMBL" id="CP019602">
    <property type="protein sequence ID" value="ARU16700.1"/>
    <property type="molecule type" value="Genomic_DNA"/>
</dbReference>
<protein>
    <submittedName>
        <fullName evidence="1">Uncharacterized protein</fullName>
    </submittedName>
</protein>
<dbReference type="AlphaFoldDB" id="A0A1Z1FD60"/>
<accession>A0A1Z1FD60</accession>
<dbReference type="Proteomes" id="UP000195807">
    <property type="component" value="Chromosome"/>
</dbReference>
<gene>
    <name evidence="1" type="ORF">A9D14_11565</name>
</gene>
<reference evidence="1 2" key="1">
    <citation type="submission" date="2017-01" db="EMBL/GenBank/DDBJ databases">
        <title>Complete genome sequence of esterase-producing bacterium Croceicoccus marinus E4A9.</title>
        <authorList>
            <person name="Wu Y.-H."/>
            <person name="Cheng H."/>
            <person name="Xu L."/>
            <person name="Huo Y.-Y."/>
            <person name="Wang C.-S."/>
            <person name="Xu X.-W."/>
        </authorList>
    </citation>
    <scope>NUCLEOTIDE SEQUENCE [LARGE SCALE GENOMIC DNA]</scope>
    <source>
        <strain evidence="1 2">E4A9</strain>
    </source>
</reference>
<dbReference type="STRING" id="450378.GCA_001661675_02324"/>
<sequence>MRELGLPELGAEDIAFDLRTIPGDLTEKIGQTTETQLGRMLNPRFRLVEDNGVNNVGRLLIMENEDTSLPTLVLFRDSFGSAQMQMFASRFSRVVAVWQPNIDYGIIAREKPDFVVSQQVERFLVSVPDDAAGPTNAEHVAKKRTAS</sequence>
<organism evidence="1 2">
    <name type="scientific">Croceicoccus marinus</name>
    <dbReference type="NCBI Taxonomy" id="450378"/>
    <lineage>
        <taxon>Bacteria</taxon>
        <taxon>Pseudomonadati</taxon>
        <taxon>Pseudomonadota</taxon>
        <taxon>Alphaproteobacteria</taxon>
        <taxon>Sphingomonadales</taxon>
        <taxon>Erythrobacteraceae</taxon>
        <taxon>Croceicoccus</taxon>
    </lineage>
</organism>
<dbReference type="KEGG" id="cman:A9D14_11565"/>